<dbReference type="InterPro" id="IPR050383">
    <property type="entry name" value="GlyoxalaseI/FosfomycinResist"/>
</dbReference>
<dbReference type="EMBL" id="CP012199">
    <property type="protein sequence ID" value="AMG72622.1"/>
    <property type="molecule type" value="Genomic_DNA"/>
</dbReference>
<dbReference type="RefSeq" id="WP_067109407.1">
    <property type="nucleotide sequence ID" value="NZ_CP012199.1"/>
</dbReference>
<gene>
    <name evidence="2" type="ORF">SGRAN_0225</name>
</gene>
<dbReference type="PANTHER" id="PTHR21366:SF31">
    <property type="entry name" value="METALLOTHIOL TRANSFERASE FOSB"/>
    <property type="match status" value="1"/>
</dbReference>
<organism evidence="2 3">
    <name type="scientific">Sphingopyxis granuli</name>
    <dbReference type="NCBI Taxonomy" id="267128"/>
    <lineage>
        <taxon>Bacteria</taxon>
        <taxon>Pseudomonadati</taxon>
        <taxon>Pseudomonadota</taxon>
        <taxon>Alphaproteobacteria</taxon>
        <taxon>Sphingomonadales</taxon>
        <taxon>Sphingomonadaceae</taxon>
        <taxon>Sphingopyxis</taxon>
    </lineage>
</organism>
<proteinExistence type="predicted"/>
<dbReference type="PROSITE" id="PS51819">
    <property type="entry name" value="VOC"/>
    <property type="match status" value="1"/>
</dbReference>
<dbReference type="GO" id="GO:0004334">
    <property type="term" value="F:fumarylacetoacetase activity"/>
    <property type="evidence" value="ECO:0007669"/>
    <property type="project" value="UniProtKB-EC"/>
</dbReference>
<reference evidence="2 3" key="1">
    <citation type="journal article" date="2016" name="BMC Genomics">
        <title>Genomic analysis of the nitrate-respiring Sphingopyxis granuli (formerly Sphingomonas macrogoltabida) strain TFA.</title>
        <authorList>
            <person name="Garcia-Romero I."/>
            <person name="Perez-Pulido A.J."/>
            <person name="Gonzalez-Flores Y.E."/>
            <person name="Reyes-Ramirez F."/>
            <person name="Santero E."/>
            <person name="Floriano B."/>
        </authorList>
    </citation>
    <scope>NUCLEOTIDE SEQUENCE [LARGE SCALE GENOMIC DNA]</scope>
    <source>
        <strain evidence="2 3">TFA</strain>
    </source>
</reference>
<keyword evidence="2" id="KW-0378">Hydrolase</keyword>
<name>A0AA86L223_9SPHN</name>
<dbReference type="EC" id="3.7.1.2" evidence="2"/>
<dbReference type="InterPro" id="IPR004360">
    <property type="entry name" value="Glyas_Fos-R_dOase_dom"/>
</dbReference>
<protein>
    <submittedName>
        <fullName evidence="2">Glyoxalase/bleomycin resistance protein/dioxygenase</fullName>
        <ecNumber evidence="2">3.7.1.2</ecNumber>
    </submittedName>
</protein>
<accession>A0AA86L223</accession>
<evidence type="ECO:0000313" key="2">
    <source>
        <dbReference type="EMBL" id="AMG72622.1"/>
    </source>
</evidence>
<keyword evidence="3" id="KW-1185">Reference proteome</keyword>
<dbReference type="InterPro" id="IPR029068">
    <property type="entry name" value="Glyas_Bleomycin-R_OHBP_Dase"/>
</dbReference>
<dbReference type="CDD" id="cd06587">
    <property type="entry name" value="VOC"/>
    <property type="match status" value="1"/>
</dbReference>
<dbReference type="SUPFAM" id="SSF54593">
    <property type="entry name" value="Glyoxalase/Bleomycin resistance protein/Dihydroxybiphenyl dioxygenase"/>
    <property type="match status" value="1"/>
</dbReference>
<dbReference type="Proteomes" id="UP000058599">
    <property type="component" value="Chromosome"/>
</dbReference>
<dbReference type="PANTHER" id="PTHR21366">
    <property type="entry name" value="GLYOXALASE FAMILY PROTEIN"/>
    <property type="match status" value="1"/>
</dbReference>
<evidence type="ECO:0000313" key="3">
    <source>
        <dbReference type="Proteomes" id="UP000058599"/>
    </source>
</evidence>
<evidence type="ECO:0000259" key="1">
    <source>
        <dbReference type="PROSITE" id="PS51819"/>
    </source>
</evidence>
<sequence length="190" mass="21684">MTSIEPRPIVGVHHAAFRCRDAEQTIWFYRDVLGLADPTGIIVEEVPGSGADDPYLHVFFRMRNGEHIAFFDAPGSADPAWFARKDSFDMHWAFEVGGEDDLIAMRDRIRAHGVTAHGPIDHHFVRSIYMYDPNGIQIELTYRTADHDRILDEEQRNFGQTLARWSERTRAAKEAKFGAEALDRRSRGDA</sequence>
<dbReference type="Gene3D" id="3.10.180.10">
    <property type="entry name" value="2,3-Dihydroxybiphenyl 1,2-Dioxygenase, domain 1"/>
    <property type="match status" value="1"/>
</dbReference>
<dbReference type="InterPro" id="IPR037523">
    <property type="entry name" value="VOC_core"/>
</dbReference>
<dbReference type="KEGG" id="sgi:SGRAN_0225"/>
<feature type="domain" description="VOC" evidence="1">
    <location>
        <begin position="11"/>
        <end position="143"/>
    </location>
</feature>
<dbReference type="AlphaFoldDB" id="A0AA86L223"/>
<dbReference type="Pfam" id="PF00903">
    <property type="entry name" value="Glyoxalase"/>
    <property type="match status" value="1"/>
</dbReference>